<evidence type="ECO:0000313" key="1">
    <source>
        <dbReference type="EMBL" id="KIM44637.1"/>
    </source>
</evidence>
<proteinExistence type="predicted"/>
<dbReference type="HOGENOM" id="CLU_2373041_0_0_1"/>
<evidence type="ECO:0000313" key="2">
    <source>
        <dbReference type="Proteomes" id="UP000053424"/>
    </source>
</evidence>
<dbReference type="EMBL" id="KN831773">
    <property type="protein sequence ID" value="KIM44637.1"/>
    <property type="molecule type" value="Genomic_DNA"/>
</dbReference>
<gene>
    <name evidence="1" type="ORF">M413DRAFT_358149</name>
</gene>
<protein>
    <submittedName>
        <fullName evidence="1">Uncharacterized protein</fullName>
    </submittedName>
</protein>
<name>A0A0C2YUH8_HEBCY</name>
<dbReference type="Proteomes" id="UP000053424">
    <property type="component" value="Unassembled WGS sequence"/>
</dbReference>
<organism evidence="1 2">
    <name type="scientific">Hebeloma cylindrosporum</name>
    <dbReference type="NCBI Taxonomy" id="76867"/>
    <lineage>
        <taxon>Eukaryota</taxon>
        <taxon>Fungi</taxon>
        <taxon>Dikarya</taxon>
        <taxon>Basidiomycota</taxon>
        <taxon>Agaricomycotina</taxon>
        <taxon>Agaricomycetes</taxon>
        <taxon>Agaricomycetidae</taxon>
        <taxon>Agaricales</taxon>
        <taxon>Agaricineae</taxon>
        <taxon>Hymenogastraceae</taxon>
        <taxon>Hebeloma</taxon>
    </lineage>
</organism>
<accession>A0A0C2YUH8</accession>
<sequence>MLFWTYGEKARSKKGICIVFTLRNLNYPPQPSPTISLLPGCLLLPFPSQNPSICPLDGSYSLTFVFLPLLAPNNGDDSFRNIDRHLLTQGAENQL</sequence>
<dbReference type="AlphaFoldDB" id="A0A0C2YUH8"/>
<reference evidence="2" key="2">
    <citation type="submission" date="2015-01" db="EMBL/GenBank/DDBJ databases">
        <title>Evolutionary Origins and Diversification of the Mycorrhizal Mutualists.</title>
        <authorList>
            <consortium name="DOE Joint Genome Institute"/>
            <consortium name="Mycorrhizal Genomics Consortium"/>
            <person name="Kohler A."/>
            <person name="Kuo A."/>
            <person name="Nagy L.G."/>
            <person name="Floudas D."/>
            <person name="Copeland A."/>
            <person name="Barry K.W."/>
            <person name="Cichocki N."/>
            <person name="Veneault-Fourrey C."/>
            <person name="LaButti K."/>
            <person name="Lindquist E.A."/>
            <person name="Lipzen A."/>
            <person name="Lundell T."/>
            <person name="Morin E."/>
            <person name="Murat C."/>
            <person name="Riley R."/>
            <person name="Ohm R."/>
            <person name="Sun H."/>
            <person name="Tunlid A."/>
            <person name="Henrissat B."/>
            <person name="Grigoriev I.V."/>
            <person name="Hibbett D.S."/>
            <person name="Martin F."/>
        </authorList>
    </citation>
    <scope>NUCLEOTIDE SEQUENCE [LARGE SCALE GENOMIC DNA]</scope>
    <source>
        <strain evidence="2">h7</strain>
    </source>
</reference>
<reference evidence="1 2" key="1">
    <citation type="submission" date="2014-04" db="EMBL/GenBank/DDBJ databases">
        <authorList>
            <consortium name="DOE Joint Genome Institute"/>
            <person name="Kuo A."/>
            <person name="Gay G."/>
            <person name="Dore J."/>
            <person name="Kohler A."/>
            <person name="Nagy L.G."/>
            <person name="Floudas D."/>
            <person name="Copeland A."/>
            <person name="Barry K.W."/>
            <person name="Cichocki N."/>
            <person name="Veneault-Fourrey C."/>
            <person name="LaButti K."/>
            <person name="Lindquist E.A."/>
            <person name="Lipzen A."/>
            <person name="Lundell T."/>
            <person name="Morin E."/>
            <person name="Murat C."/>
            <person name="Sun H."/>
            <person name="Tunlid A."/>
            <person name="Henrissat B."/>
            <person name="Grigoriev I.V."/>
            <person name="Hibbett D.S."/>
            <person name="Martin F."/>
            <person name="Nordberg H.P."/>
            <person name="Cantor M.N."/>
            <person name="Hua S.X."/>
        </authorList>
    </citation>
    <scope>NUCLEOTIDE SEQUENCE [LARGE SCALE GENOMIC DNA]</scope>
    <source>
        <strain evidence="2">h7</strain>
    </source>
</reference>
<keyword evidence="2" id="KW-1185">Reference proteome</keyword>